<keyword evidence="2" id="KW-1003">Cell membrane</keyword>
<dbReference type="Pfam" id="PF02687">
    <property type="entry name" value="FtsX"/>
    <property type="match status" value="1"/>
</dbReference>
<keyword evidence="5 6" id="KW-0472">Membrane</keyword>
<proteinExistence type="predicted"/>
<keyword evidence="9" id="KW-0449">Lipoprotein</keyword>
<comment type="subcellular location">
    <subcellularLocation>
        <location evidence="1">Cell membrane</location>
        <topology evidence="1">Multi-pass membrane protein</topology>
    </subcellularLocation>
</comment>
<evidence type="ECO:0000313" key="10">
    <source>
        <dbReference type="Proteomes" id="UP000320390"/>
    </source>
</evidence>
<reference evidence="9 10" key="1">
    <citation type="submission" date="2019-02" db="EMBL/GenBank/DDBJ databases">
        <title>Deep-cultivation of Planctomycetes and their phenomic and genomic characterization uncovers novel biology.</title>
        <authorList>
            <person name="Wiegand S."/>
            <person name="Jogler M."/>
            <person name="Boedeker C."/>
            <person name="Pinto D."/>
            <person name="Vollmers J."/>
            <person name="Rivas-Marin E."/>
            <person name="Kohn T."/>
            <person name="Peeters S.H."/>
            <person name="Heuer A."/>
            <person name="Rast P."/>
            <person name="Oberbeckmann S."/>
            <person name="Bunk B."/>
            <person name="Jeske O."/>
            <person name="Meyerdierks A."/>
            <person name="Storesund J.E."/>
            <person name="Kallscheuer N."/>
            <person name="Luecker S."/>
            <person name="Lage O.M."/>
            <person name="Pohl T."/>
            <person name="Merkel B.J."/>
            <person name="Hornburger P."/>
            <person name="Mueller R.-W."/>
            <person name="Bruemmer F."/>
            <person name="Labrenz M."/>
            <person name="Spormann A.M."/>
            <person name="Op den Camp H."/>
            <person name="Overmann J."/>
            <person name="Amann R."/>
            <person name="Jetten M.S.M."/>
            <person name="Mascher T."/>
            <person name="Medema M.H."/>
            <person name="Devos D.P."/>
            <person name="Kaster A.-K."/>
            <person name="Ovreas L."/>
            <person name="Rohde M."/>
            <person name="Galperin M.Y."/>
            <person name="Jogler C."/>
        </authorList>
    </citation>
    <scope>NUCLEOTIDE SEQUENCE [LARGE SCALE GENOMIC DNA]</scope>
    <source>
        <strain evidence="9 10">Poly30</strain>
    </source>
</reference>
<evidence type="ECO:0000259" key="8">
    <source>
        <dbReference type="Pfam" id="PF12704"/>
    </source>
</evidence>
<dbReference type="PANTHER" id="PTHR43738">
    <property type="entry name" value="ABC TRANSPORTER, MEMBRANE PROTEIN"/>
    <property type="match status" value="1"/>
</dbReference>
<sequence length="407" mass="44239">MIVARSLRQHAVSTLITVVAAGLASGLVMSVFTVSEQSKVAFTGGDIGYDAVLGAKGSPLQLVLNTVYHLETSPGNIPWAVYEETKARPDVRYAIPYAVGDNLRGYRIVGTTSEIFDVFEYQRGKGFDFDRGRAFSDDRMEAVLGAKAAKDLGLDIGSEFRPSHGVRFQPGTEHAEVYVVTGVLEATNTPADQVVWIPIEGIYRMEGHKVAEGKETVERGAKLIPDEWKEVSAVMIKYHSIAAGMFHKNDVDSGKLYTLAWPIADVMGGFFNKMGWITQILLYVAYLVVVVAAFGLLASIYNTMNERRREFAILRALGARKSTVFSVIVLEAATIAFLGSLLGYAVYLGILSVATVVIRDQTGVVMEAFAYHPALLWTPVGMVVIGAFAGVFPAFKAYSTDVARTLA</sequence>
<name>A0A518EMR2_9BACT</name>
<keyword evidence="3 6" id="KW-0812">Transmembrane</keyword>
<feature type="transmembrane region" description="Helical" evidence="6">
    <location>
        <begin position="324"/>
        <end position="354"/>
    </location>
</feature>
<dbReference type="Proteomes" id="UP000320390">
    <property type="component" value="Chromosome"/>
</dbReference>
<evidence type="ECO:0000256" key="6">
    <source>
        <dbReference type="SAM" id="Phobius"/>
    </source>
</evidence>
<gene>
    <name evidence="9" type="ORF">Poly30_08480</name>
</gene>
<feature type="transmembrane region" description="Helical" evidence="6">
    <location>
        <begin position="12"/>
        <end position="32"/>
    </location>
</feature>
<dbReference type="EMBL" id="CP036434">
    <property type="protein sequence ID" value="QDV05351.1"/>
    <property type="molecule type" value="Genomic_DNA"/>
</dbReference>
<dbReference type="AlphaFoldDB" id="A0A518EMR2"/>
<dbReference type="PANTHER" id="PTHR43738:SF2">
    <property type="entry name" value="ABC TRANSPORTER PERMEASE"/>
    <property type="match status" value="1"/>
</dbReference>
<organism evidence="9 10">
    <name type="scientific">Saltatorellus ferox</name>
    <dbReference type="NCBI Taxonomy" id="2528018"/>
    <lineage>
        <taxon>Bacteria</taxon>
        <taxon>Pseudomonadati</taxon>
        <taxon>Planctomycetota</taxon>
        <taxon>Planctomycetia</taxon>
        <taxon>Planctomycetia incertae sedis</taxon>
        <taxon>Saltatorellus</taxon>
    </lineage>
</organism>
<feature type="domain" description="ABC3 transporter permease C-terminal" evidence="7">
    <location>
        <begin position="284"/>
        <end position="400"/>
    </location>
</feature>
<evidence type="ECO:0000256" key="1">
    <source>
        <dbReference type="ARBA" id="ARBA00004651"/>
    </source>
</evidence>
<keyword evidence="10" id="KW-1185">Reference proteome</keyword>
<dbReference type="GO" id="GO:0005886">
    <property type="term" value="C:plasma membrane"/>
    <property type="evidence" value="ECO:0007669"/>
    <property type="project" value="UniProtKB-SubCell"/>
</dbReference>
<accession>A0A518EMR2</accession>
<evidence type="ECO:0000256" key="5">
    <source>
        <dbReference type="ARBA" id="ARBA00023136"/>
    </source>
</evidence>
<keyword evidence="4 6" id="KW-1133">Transmembrane helix</keyword>
<feature type="transmembrane region" description="Helical" evidence="6">
    <location>
        <begin position="374"/>
        <end position="395"/>
    </location>
</feature>
<dbReference type="Pfam" id="PF12704">
    <property type="entry name" value="MacB_PCD"/>
    <property type="match status" value="1"/>
</dbReference>
<protein>
    <submittedName>
        <fullName evidence="9">Outer membrane-specific lipoprotein transporter subunit LolC</fullName>
    </submittedName>
</protein>
<dbReference type="InterPro" id="IPR025857">
    <property type="entry name" value="MacB_PCD"/>
</dbReference>
<evidence type="ECO:0000256" key="2">
    <source>
        <dbReference type="ARBA" id="ARBA00022475"/>
    </source>
</evidence>
<evidence type="ECO:0000313" key="9">
    <source>
        <dbReference type="EMBL" id="QDV05351.1"/>
    </source>
</evidence>
<evidence type="ECO:0000259" key="7">
    <source>
        <dbReference type="Pfam" id="PF02687"/>
    </source>
</evidence>
<evidence type="ECO:0000256" key="3">
    <source>
        <dbReference type="ARBA" id="ARBA00022692"/>
    </source>
</evidence>
<feature type="transmembrane region" description="Helical" evidence="6">
    <location>
        <begin position="280"/>
        <end position="303"/>
    </location>
</feature>
<dbReference type="InterPro" id="IPR051125">
    <property type="entry name" value="ABC-4/HrtB_transporter"/>
</dbReference>
<evidence type="ECO:0000256" key="4">
    <source>
        <dbReference type="ARBA" id="ARBA00022989"/>
    </source>
</evidence>
<dbReference type="InterPro" id="IPR003838">
    <property type="entry name" value="ABC3_permease_C"/>
</dbReference>
<feature type="domain" description="MacB-like periplasmic core" evidence="8">
    <location>
        <begin position="16"/>
        <end position="204"/>
    </location>
</feature>